<dbReference type="EMBL" id="BPLR01008028">
    <property type="protein sequence ID" value="GIY21538.1"/>
    <property type="molecule type" value="Genomic_DNA"/>
</dbReference>
<reference evidence="1 2" key="1">
    <citation type="submission" date="2021-06" db="EMBL/GenBank/DDBJ databases">
        <title>Caerostris extrusa draft genome.</title>
        <authorList>
            <person name="Kono N."/>
            <person name="Arakawa K."/>
        </authorList>
    </citation>
    <scope>NUCLEOTIDE SEQUENCE [LARGE SCALE GENOMIC DNA]</scope>
</reference>
<proteinExistence type="predicted"/>
<sequence>MIVPHFPNPSDREWKERCRKDQRLHSIQSLIHRANKYTQKKNATPLKYIHGLQRRKIEILRPRWNCTQRLKDLKGDGTERASNNTTQKKKKKVAPDVDVTDCRRKEWRFSRLTEGGIAERRKTCLELE</sequence>
<protein>
    <submittedName>
        <fullName evidence="1">Uncharacterized protein</fullName>
    </submittedName>
</protein>
<evidence type="ECO:0000313" key="2">
    <source>
        <dbReference type="Proteomes" id="UP001054945"/>
    </source>
</evidence>
<feature type="non-terminal residue" evidence="1">
    <location>
        <position position="128"/>
    </location>
</feature>
<gene>
    <name evidence="1" type="ORF">CEXT_637561</name>
</gene>
<dbReference type="Proteomes" id="UP001054945">
    <property type="component" value="Unassembled WGS sequence"/>
</dbReference>
<evidence type="ECO:0000313" key="1">
    <source>
        <dbReference type="EMBL" id="GIY21538.1"/>
    </source>
</evidence>
<accession>A0AAV4RI01</accession>
<comment type="caution">
    <text evidence="1">The sequence shown here is derived from an EMBL/GenBank/DDBJ whole genome shotgun (WGS) entry which is preliminary data.</text>
</comment>
<keyword evidence="2" id="KW-1185">Reference proteome</keyword>
<name>A0AAV4RI01_CAEEX</name>
<dbReference type="AlphaFoldDB" id="A0AAV4RI01"/>
<organism evidence="1 2">
    <name type="scientific">Caerostris extrusa</name>
    <name type="common">Bark spider</name>
    <name type="synonym">Caerostris bankana</name>
    <dbReference type="NCBI Taxonomy" id="172846"/>
    <lineage>
        <taxon>Eukaryota</taxon>
        <taxon>Metazoa</taxon>
        <taxon>Ecdysozoa</taxon>
        <taxon>Arthropoda</taxon>
        <taxon>Chelicerata</taxon>
        <taxon>Arachnida</taxon>
        <taxon>Araneae</taxon>
        <taxon>Araneomorphae</taxon>
        <taxon>Entelegynae</taxon>
        <taxon>Araneoidea</taxon>
        <taxon>Araneidae</taxon>
        <taxon>Caerostris</taxon>
    </lineage>
</organism>